<dbReference type="RefSeq" id="XP_002293954.1">
    <property type="nucleotide sequence ID" value="XM_002293918.1"/>
</dbReference>
<feature type="signal peptide" evidence="2">
    <location>
        <begin position="1"/>
        <end position="20"/>
    </location>
</feature>
<dbReference type="SUPFAM" id="SSF82199">
    <property type="entry name" value="SET domain"/>
    <property type="match status" value="1"/>
</dbReference>
<dbReference type="KEGG" id="tps:THAPSDRAFT_9884"/>
<evidence type="ECO:0000313" key="4">
    <source>
        <dbReference type="EMBL" id="EED88963.1"/>
    </source>
</evidence>
<dbReference type="GO" id="GO:0016279">
    <property type="term" value="F:protein-lysine N-methyltransferase activity"/>
    <property type="evidence" value="ECO:0000318"/>
    <property type="project" value="GO_Central"/>
</dbReference>
<keyword evidence="2" id="KW-0732">Signal</keyword>
<feature type="region of interest" description="Disordered" evidence="1">
    <location>
        <begin position="447"/>
        <end position="466"/>
    </location>
</feature>
<name>B8CCJ8_THAPS</name>
<evidence type="ECO:0000313" key="5">
    <source>
        <dbReference type="Proteomes" id="UP000001449"/>
    </source>
</evidence>
<dbReference type="PROSITE" id="PS50280">
    <property type="entry name" value="SET"/>
    <property type="match status" value="1"/>
</dbReference>
<dbReference type="GO" id="GO:0005634">
    <property type="term" value="C:nucleus"/>
    <property type="evidence" value="ECO:0000318"/>
    <property type="project" value="GO_Central"/>
</dbReference>
<evidence type="ECO:0000259" key="3">
    <source>
        <dbReference type="PROSITE" id="PS50280"/>
    </source>
</evidence>
<dbReference type="HOGENOM" id="CLU_449422_0_0_1"/>
<dbReference type="InterPro" id="IPR046341">
    <property type="entry name" value="SET_dom_sf"/>
</dbReference>
<dbReference type="InterPro" id="IPR050600">
    <property type="entry name" value="SETD3_SETD6_MTase"/>
</dbReference>
<dbReference type="CDD" id="cd10527">
    <property type="entry name" value="SET_LSMT"/>
    <property type="match status" value="1"/>
</dbReference>
<dbReference type="Proteomes" id="UP000001449">
    <property type="component" value="Chromosome 14"/>
</dbReference>
<keyword evidence="5" id="KW-1185">Reference proteome</keyword>
<dbReference type="GeneID" id="7452705"/>
<gene>
    <name evidence="4" type="ORF">THAPSDRAFT_9884</name>
</gene>
<dbReference type="Gene3D" id="3.90.1410.10">
    <property type="entry name" value="set domain protein methyltransferase, domain 1"/>
    <property type="match status" value="1"/>
</dbReference>
<dbReference type="InParanoid" id="B8CCJ8"/>
<reference evidence="4 5" key="2">
    <citation type="journal article" date="2008" name="Nature">
        <title>The Phaeodactylum genome reveals the evolutionary history of diatom genomes.</title>
        <authorList>
            <person name="Bowler C."/>
            <person name="Allen A.E."/>
            <person name="Badger J.H."/>
            <person name="Grimwood J."/>
            <person name="Jabbari K."/>
            <person name="Kuo A."/>
            <person name="Maheswari U."/>
            <person name="Martens C."/>
            <person name="Maumus F."/>
            <person name="Otillar R.P."/>
            <person name="Rayko E."/>
            <person name="Salamov A."/>
            <person name="Vandepoele K."/>
            <person name="Beszteri B."/>
            <person name="Gruber A."/>
            <person name="Heijde M."/>
            <person name="Katinka M."/>
            <person name="Mock T."/>
            <person name="Valentin K."/>
            <person name="Verret F."/>
            <person name="Berges J.A."/>
            <person name="Brownlee C."/>
            <person name="Cadoret J.P."/>
            <person name="Chiovitti A."/>
            <person name="Choi C.J."/>
            <person name="Coesel S."/>
            <person name="De Martino A."/>
            <person name="Detter J.C."/>
            <person name="Durkin C."/>
            <person name="Falciatore A."/>
            <person name="Fournet J."/>
            <person name="Haruta M."/>
            <person name="Huysman M.J."/>
            <person name="Jenkins B.D."/>
            <person name="Jiroutova K."/>
            <person name="Jorgensen R.E."/>
            <person name="Joubert Y."/>
            <person name="Kaplan A."/>
            <person name="Kroger N."/>
            <person name="Kroth P.G."/>
            <person name="La Roche J."/>
            <person name="Lindquist E."/>
            <person name="Lommer M."/>
            <person name="Martin-Jezequel V."/>
            <person name="Lopez P.J."/>
            <person name="Lucas S."/>
            <person name="Mangogna M."/>
            <person name="McGinnis K."/>
            <person name="Medlin L.K."/>
            <person name="Montsant A."/>
            <person name="Oudot-Le Secq M.P."/>
            <person name="Napoli C."/>
            <person name="Obornik M."/>
            <person name="Parker M.S."/>
            <person name="Petit J.L."/>
            <person name="Porcel B.M."/>
            <person name="Poulsen N."/>
            <person name="Robison M."/>
            <person name="Rychlewski L."/>
            <person name="Rynearson T.A."/>
            <person name="Schmutz J."/>
            <person name="Shapiro H."/>
            <person name="Siaut M."/>
            <person name="Stanley M."/>
            <person name="Sussman M.R."/>
            <person name="Taylor A.R."/>
            <person name="Vardi A."/>
            <person name="von Dassow P."/>
            <person name="Vyverman W."/>
            <person name="Willis A."/>
            <person name="Wyrwicz L.S."/>
            <person name="Rokhsar D.S."/>
            <person name="Weissenbach J."/>
            <person name="Armbrust E.V."/>
            <person name="Green B.R."/>
            <person name="Van de Peer Y."/>
            <person name="Grigoriev I.V."/>
        </authorList>
    </citation>
    <scope>NUCLEOTIDE SEQUENCE [LARGE SCALE GENOMIC DNA]</scope>
    <source>
        <strain evidence="4 5">CCMP1335</strain>
    </source>
</reference>
<evidence type="ECO:0000256" key="2">
    <source>
        <dbReference type="SAM" id="SignalP"/>
    </source>
</evidence>
<dbReference type="PANTHER" id="PTHR13271">
    <property type="entry name" value="UNCHARACTERIZED PUTATIVE METHYLTRANSFERASE"/>
    <property type="match status" value="1"/>
</dbReference>
<sequence>MMMISSVVSAILFAPSGCTAFNTKYHQPSPWPWRTHLHSSTQLNDDVTGEATQLEHPHSLLWSTTLKTAANSYVHPSVQLAIRPPSEGGTGIIATDDIPSDTIAMCLPLEEVGMIDAASILDSPQLKQQKGQDAVMDMLSEMWNKEFASVNKSKLETQEGRRLAVLAGLIAHLQLTRYKDLTAVESNPSTWNNNLVKEIFALDESRRLGLFLDAMPLLPQHSCENNHPFPTHFLYWADDEIQYLLQGTIAQTKAREVRAGVGLVIREWSAFFLKEHSESLSQTQILNAIFSAFTSVLSRSFGDAAGRDLDGKDMLNHDGEQPNVSWKWHVGEGDDEMVEGGRGDIVVRTLLGVKKGDELVKCYGWRPSWDIASSYGFVPQIKDERFECSAIPLFPAILDLSPHMISSPRQKTNGDTSLDLSLEINYGPLVKAVIAAVDGAKKVEAKLNEPTNSATNDSAEDESDRPPQLQRLEIVSLFRPAPSQTAKEFPFDRRQPCVVVGTKISSSGNEESHHHKEAIEAALPSFRAAASAISQLQRNYEDGVSSPIKVSLMLTAAASLDGDEWDILALDLMWKGIEDRTSTLLNDGKAADTWCAKLELRGMFVMQS</sequence>
<organism evidence="4 5">
    <name type="scientific">Thalassiosira pseudonana</name>
    <name type="common">Marine diatom</name>
    <name type="synonym">Cyclotella nana</name>
    <dbReference type="NCBI Taxonomy" id="35128"/>
    <lineage>
        <taxon>Eukaryota</taxon>
        <taxon>Sar</taxon>
        <taxon>Stramenopiles</taxon>
        <taxon>Ochrophyta</taxon>
        <taxon>Bacillariophyta</taxon>
        <taxon>Coscinodiscophyceae</taxon>
        <taxon>Thalassiosirophycidae</taxon>
        <taxon>Thalassiosirales</taxon>
        <taxon>Thalassiosiraceae</taxon>
        <taxon>Thalassiosira</taxon>
    </lineage>
</organism>
<dbReference type="PANTHER" id="PTHR13271:SF34">
    <property type="entry name" value="N-LYSINE METHYLTRANSFERASE SETD6"/>
    <property type="match status" value="1"/>
</dbReference>
<dbReference type="OMA" id="RPSWDIA"/>
<dbReference type="eggNOG" id="ENOG502TGC5">
    <property type="taxonomic scope" value="Eukaryota"/>
</dbReference>
<dbReference type="EMBL" id="CM000649">
    <property type="protein sequence ID" value="EED88963.1"/>
    <property type="molecule type" value="Genomic_DNA"/>
</dbReference>
<feature type="domain" description="SET" evidence="3">
    <location>
        <begin position="76"/>
        <end position="364"/>
    </location>
</feature>
<proteinExistence type="predicted"/>
<dbReference type="AlphaFoldDB" id="B8CCJ8"/>
<accession>B8CCJ8</accession>
<dbReference type="InterPro" id="IPR001214">
    <property type="entry name" value="SET_dom"/>
</dbReference>
<feature type="chain" id="PRO_5002866483" description="SET domain-containing protein" evidence="2">
    <location>
        <begin position="21"/>
        <end position="608"/>
    </location>
</feature>
<evidence type="ECO:0000256" key="1">
    <source>
        <dbReference type="SAM" id="MobiDB-lite"/>
    </source>
</evidence>
<dbReference type="PaxDb" id="35128-Thaps9884"/>
<reference evidence="4 5" key="1">
    <citation type="journal article" date="2004" name="Science">
        <title>The genome of the diatom Thalassiosira pseudonana: ecology, evolution, and metabolism.</title>
        <authorList>
            <person name="Armbrust E.V."/>
            <person name="Berges J.A."/>
            <person name="Bowler C."/>
            <person name="Green B.R."/>
            <person name="Martinez D."/>
            <person name="Putnam N.H."/>
            <person name="Zhou S."/>
            <person name="Allen A.E."/>
            <person name="Apt K.E."/>
            <person name="Bechner M."/>
            <person name="Brzezinski M.A."/>
            <person name="Chaal B.K."/>
            <person name="Chiovitti A."/>
            <person name="Davis A.K."/>
            <person name="Demarest M.S."/>
            <person name="Detter J.C."/>
            <person name="Glavina T."/>
            <person name="Goodstein D."/>
            <person name="Hadi M.Z."/>
            <person name="Hellsten U."/>
            <person name="Hildebrand M."/>
            <person name="Jenkins B.D."/>
            <person name="Jurka J."/>
            <person name="Kapitonov V.V."/>
            <person name="Kroger N."/>
            <person name="Lau W.W."/>
            <person name="Lane T.W."/>
            <person name="Larimer F.W."/>
            <person name="Lippmeier J.C."/>
            <person name="Lucas S."/>
            <person name="Medina M."/>
            <person name="Montsant A."/>
            <person name="Obornik M."/>
            <person name="Parker M.S."/>
            <person name="Palenik B."/>
            <person name="Pazour G.J."/>
            <person name="Richardson P.M."/>
            <person name="Rynearson T.A."/>
            <person name="Saito M.A."/>
            <person name="Schwartz D.C."/>
            <person name="Thamatrakoln K."/>
            <person name="Valentin K."/>
            <person name="Vardi A."/>
            <person name="Wilkerson F.P."/>
            <person name="Rokhsar D.S."/>
        </authorList>
    </citation>
    <scope>NUCLEOTIDE SEQUENCE [LARGE SCALE GENOMIC DNA]</scope>
    <source>
        <strain evidence="4 5">CCMP1335</strain>
    </source>
</reference>
<protein>
    <recommendedName>
        <fullName evidence="3">SET domain-containing protein</fullName>
    </recommendedName>
</protein>